<proteinExistence type="predicted"/>
<evidence type="ECO:0000256" key="1">
    <source>
        <dbReference type="SAM" id="SignalP"/>
    </source>
</evidence>
<dbReference type="EMBL" id="FPKR01000015">
    <property type="protein sequence ID" value="SFZ79125.1"/>
    <property type="molecule type" value="Genomic_DNA"/>
</dbReference>
<organism evidence="2 3">
    <name type="scientific">Chitinimonas taiwanensis DSM 18899</name>
    <dbReference type="NCBI Taxonomy" id="1121279"/>
    <lineage>
        <taxon>Bacteria</taxon>
        <taxon>Pseudomonadati</taxon>
        <taxon>Pseudomonadota</taxon>
        <taxon>Betaproteobacteria</taxon>
        <taxon>Neisseriales</taxon>
        <taxon>Chitinibacteraceae</taxon>
        <taxon>Chitinimonas</taxon>
    </lineage>
</organism>
<gene>
    <name evidence="2" type="ORF">SAMN02745887_03381</name>
</gene>
<reference evidence="2 3" key="1">
    <citation type="submission" date="2016-11" db="EMBL/GenBank/DDBJ databases">
        <authorList>
            <person name="Jaros S."/>
            <person name="Januszkiewicz K."/>
            <person name="Wedrychowicz H."/>
        </authorList>
    </citation>
    <scope>NUCLEOTIDE SEQUENCE [LARGE SCALE GENOMIC DNA]</scope>
    <source>
        <strain evidence="2 3">DSM 18899</strain>
    </source>
</reference>
<evidence type="ECO:0000313" key="3">
    <source>
        <dbReference type="Proteomes" id="UP000186513"/>
    </source>
</evidence>
<dbReference type="Proteomes" id="UP000186513">
    <property type="component" value="Unassembled WGS sequence"/>
</dbReference>
<dbReference type="STRING" id="1121279.SAMN02745887_03381"/>
<evidence type="ECO:0008006" key="4">
    <source>
        <dbReference type="Google" id="ProtNLM"/>
    </source>
</evidence>
<evidence type="ECO:0000313" key="2">
    <source>
        <dbReference type="EMBL" id="SFZ79125.1"/>
    </source>
</evidence>
<name>A0A1K2HQZ2_9NEIS</name>
<keyword evidence="3" id="KW-1185">Reference proteome</keyword>
<keyword evidence="1" id="KW-0732">Signal</keyword>
<dbReference type="AlphaFoldDB" id="A0A1K2HQZ2"/>
<dbReference type="RefSeq" id="WP_072429867.1">
    <property type="nucleotide sequence ID" value="NZ_FPKR01000015.1"/>
</dbReference>
<sequence>MPSRFVCFLAVPLSLLLVSPPSLANSQIDIDGAQQASHQRSLVERMTRSYAWRWLDANDDKARRQYAQAASEFSAQLIKLRRATASDAELQENYALLAQQWDDYQTLIASQPKAQDGRALLEASEDMTWIAQKGTQLLEAKLGPAQKPVQLAEDIGALSQRLAKIYLMRSAGLTLPFLHKDLASARTEFDAASRQLRAYPGNTPSMQSQLQLLDTQWLFFQQAIDELAKQNLDRQLQRNVFTTSDRIYEVATELAQRYRAQMH</sequence>
<feature type="signal peptide" evidence="1">
    <location>
        <begin position="1"/>
        <end position="24"/>
    </location>
</feature>
<dbReference type="OrthoDB" id="952521at2"/>
<feature type="chain" id="PRO_5012340227" description="Type IV pili methyl-accepting chemotaxis transducer N-term" evidence="1">
    <location>
        <begin position="25"/>
        <end position="263"/>
    </location>
</feature>
<accession>A0A1K2HQZ2</accession>
<protein>
    <recommendedName>
        <fullName evidence="4">Type IV pili methyl-accepting chemotaxis transducer N-term</fullName>
    </recommendedName>
</protein>